<sequence>MDFIKDHAYSIRVLNIRKYDSAKHLQRFFIRYGNIEHIFVGQNQALICYDCPEAVESALCRAVKDEKKLSIRFATGKEMTVFSPHSRSFSEVSTIPDSGLFEMDLLAD</sequence>
<protein>
    <submittedName>
        <fullName evidence="1">Nucleotide-binding alpha-beta plait domain superfamily</fullName>
    </submittedName>
    <submittedName>
        <fullName evidence="2">Nucleotide-binding_alpha-beta plait domain superfamily</fullName>
    </submittedName>
</protein>
<proteinExistence type="predicted"/>
<evidence type="ECO:0000313" key="3">
    <source>
        <dbReference type="Proteomes" id="UP001642409"/>
    </source>
</evidence>
<dbReference type="InterPro" id="IPR035979">
    <property type="entry name" value="RBD_domain_sf"/>
</dbReference>
<evidence type="ECO:0000313" key="1">
    <source>
        <dbReference type="EMBL" id="CAI9943026.1"/>
    </source>
</evidence>
<accession>A0AA86PQT5</accession>
<dbReference type="EMBL" id="CAXDID020000153">
    <property type="protein sequence ID" value="CAL6042284.1"/>
    <property type="molecule type" value="Genomic_DNA"/>
</dbReference>
<organism evidence="1">
    <name type="scientific">Hexamita inflata</name>
    <dbReference type="NCBI Taxonomy" id="28002"/>
    <lineage>
        <taxon>Eukaryota</taxon>
        <taxon>Metamonada</taxon>
        <taxon>Diplomonadida</taxon>
        <taxon>Hexamitidae</taxon>
        <taxon>Hexamitinae</taxon>
        <taxon>Hexamita</taxon>
    </lineage>
</organism>
<keyword evidence="3" id="KW-1185">Reference proteome</keyword>
<comment type="caution">
    <text evidence="1">The sequence shown here is derived from an EMBL/GenBank/DDBJ whole genome shotgun (WGS) entry which is preliminary data.</text>
</comment>
<dbReference type="SUPFAM" id="SSF54928">
    <property type="entry name" value="RNA-binding domain, RBD"/>
    <property type="match status" value="1"/>
</dbReference>
<reference evidence="1" key="1">
    <citation type="submission" date="2023-06" db="EMBL/GenBank/DDBJ databases">
        <authorList>
            <person name="Kurt Z."/>
        </authorList>
    </citation>
    <scope>NUCLEOTIDE SEQUENCE</scope>
</reference>
<gene>
    <name evidence="1" type="ORF">HINF_LOCUS30671</name>
    <name evidence="2" type="ORF">HINF_LOCUS39518</name>
</gene>
<dbReference type="Gene3D" id="3.30.70.330">
    <property type="match status" value="1"/>
</dbReference>
<dbReference type="AlphaFoldDB" id="A0AA86PQT5"/>
<reference evidence="2 3" key="2">
    <citation type="submission" date="2024-07" db="EMBL/GenBank/DDBJ databases">
        <authorList>
            <person name="Akdeniz Z."/>
        </authorList>
    </citation>
    <scope>NUCLEOTIDE SEQUENCE [LARGE SCALE GENOMIC DNA]</scope>
</reference>
<dbReference type="EMBL" id="CATOUU010000710">
    <property type="protein sequence ID" value="CAI9943026.1"/>
    <property type="molecule type" value="Genomic_DNA"/>
</dbReference>
<dbReference type="CDD" id="cd00590">
    <property type="entry name" value="RRM_SF"/>
    <property type="match status" value="1"/>
</dbReference>
<name>A0AA86PQT5_9EUKA</name>
<dbReference type="GO" id="GO:0003676">
    <property type="term" value="F:nucleic acid binding"/>
    <property type="evidence" value="ECO:0007669"/>
    <property type="project" value="InterPro"/>
</dbReference>
<dbReference type="Proteomes" id="UP001642409">
    <property type="component" value="Unassembled WGS sequence"/>
</dbReference>
<dbReference type="InterPro" id="IPR012677">
    <property type="entry name" value="Nucleotide-bd_a/b_plait_sf"/>
</dbReference>
<evidence type="ECO:0000313" key="2">
    <source>
        <dbReference type="EMBL" id="CAL6042284.1"/>
    </source>
</evidence>